<feature type="transmembrane region" description="Helical" evidence="2">
    <location>
        <begin position="73"/>
        <end position="90"/>
    </location>
</feature>
<dbReference type="InterPro" id="IPR003607">
    <property type="entry name" value="HD/PDEase_dom"/>
</dbReference>
<evidence type="ECO:0000313" key="5">
    <source>
        <dbReference type="EMBL" id="OAA29341.1"/>
    </source>
</evidence>
<dbReference type="OrthoDB" id="9804863at2"/>
<feature type="coiled-coil region" evidence="1">
    <location>
        <begin position="219"/>
        <end position="250"/>
    </location>
</feature>
<feature type="domain" description="HD" evidence="3">
    <location>
        <begin position="273"/>
        <end position="395"/>
    </location>
</feature>
<keyword evidence="6" id="KW-1185">Reference proteome</keyword>
<keyword evidence="2" id="KW-1133">Transmembrane helix</keyword>
<dbReference type="CDD" id="cd00077">
    <property type="entry name" value="HDc"/>
    <property type="match status" value="1"/>
</dbReference>
<keyword evidence="2" id="KW-0812">Transmembrane</keyword>
<evidence type="ECO:0000313" key="6">
    <source>
        <dbReference type="Proteomes" id="UP000077339"/>
    </source>
</evidence>
<gene>
    <name evidence="5" type="ORF">AT15_02145</name>
</gene>
<dbReference type="PROSITE" id="PS51832">
    <property type="entry name" value="HD_GYP"/>
    <property type="match status" value="1"/>
</dbReference>
<keyword evidence="2" id="KW-0472">Membrane</keyword>
<dbReference type="RefSeq" id="WP_068348216.1">
    <property type="nucleotide sequence ID" value="NZ_JFHK01000019.1"/>
</dbReference>
<feature type="transmembrane region" description="Helical" evidence="2">
    <location>
        <begin position="162"/>
        <end position="183"/>
    </location>
</feature>
<dbReference type="InterPro" id="IPR006674">
    <property type="entry name" value="HD_domain"/>
</dbReference>
<dbReference type="Gene3D" id="1.10.3210.10">
    <property type="entry name" value="Hypothetical protein af1432"/>
    <property type="match status" value="1"/>
</dbReference>
<dbReference type="PANTHER" id="PTHR45228">
    <property type="entry name" value="CYCLIC DI-GMP PHOSPHODIESTERASE TM_0186-RELATED"/>
    <property type="match status" value="1"/>
</dbReference>
<protein>
    <submittedName>
        <fullName evidence="5">Uncharacterized protein</fullName>
    </submittedName>
</protein>
<feature type="transmembrane region" description="Helical" evidence="2">
    <location>
        <begin position="134"/>
        <end position="155"/>
    </location>
</feature>
<dbReference type="EMBL" id="JFHK01000019">
    <property type="protein sequence ID" value="OAA29341.1"/>
    <property type="molecule type" value="Genomic_DNA"/>
</dbReference>
<sequence>MMILDYFKEKFLEVDLNPLKLKFHDEKTEKAFQEYYAHNYAQTLKYLLIAAVTLYLAFLFVDLYIVPMVFKELLAIRIIFVVFCIFLVSLKNTKLFYKYTQAIVSGIILAASAGLMSIIVIADNIQEFRLLGTYQYDASIIEVLIFLFALARLGFWWSVFTGWAIVLMYNIGILFAGSLPGYILIDRNVVFSGIIFIGMIASYLFEYESRKAFYFQQKVAFQRDKLDELNKNLERKVLEQTRELRKSNEELRESFNRLLLVLAEITNLRDPLTTTHHEETAKIAVFLGEKLGFKGESLENLRIASLLHDIGKIGVPAALLLKSTRLSEIEYEIVKQHVEIGVELLKNKGFSEKVLTIILQHHERLNGTGYPKGLRNDEILLESRILAVANVFTAMCSHRPYRPAHTPEEALLELKENAGAYYDPEVVSVFEDNFEEIVRLLNS</sequence>
<accession>A0A176JZ75</accession>
<feature type="domain" description="HD-GYP" evidence="4">
    <location>
        <begin position="251"/>
        <end position="443"/>
    </location>
</feature>
<dbReference type="SMART" id="SM00471">
    <property type="entry name" value="HDc"/>
    <property type="match status" value="1"/>
</dbReference>
<comment type="caution">
    <text evidence="5">The sequence shown here is derived from an EMBL/GenBank/DDBJ whole genome shotgun (WGS) entry which is preliminary data.</text>
</comment>
<dbReference type="InterPro" id="IPR037522">
    <property type="entry name" value="HD_GYP_dom"/>
</dbReference>
<keyword evidence="1" id="KW-0175">Coiled coil</keyword>
<proteinExistence type="predicted"/>
<dbReference type="SUPFAM" id="SSF109604">
    <property type="entry name" value="HD-domain/PDEase-like"/>
    <property type="match status" value="1"/>
</dbReference>
<dbReference type="InterPro" id="IPR006675">
    <property type="entry name" value="HDIG_dom"/>
</dbReference>
<dbReference type="InterPro" id="IPR052020">
    <property type="entry name" value="Cyclic_di-GMP/3'3'-cGAMP_PDE"/>
</dbReference>
<feature type="transmembrane region" description="Helical" evidence="2">
    <location>
        <begin position="102"/>
        <end position="122"/>
    </location>
</feature>
<dbReference type="Proteomes" id="UP000077339">
    <property type="component" value="Unassembled WGS sequence"/>
</dbReference>
<dbReference type="AlphaFoldDB" id="A0A176JZ75"/>
<evidence type="ECO:0000259" key="4">
    <source>
        <dbReference type="PROSITE" id="PS51832"/>
    </source>
</evidence>
<name>A0A176JZ75_9BACT</name>
<feature type="transmembrane region" description="Helical" evidence="2">
    <location>
        <begin position="46"/>
        <end position="67"/>
    </location>
</feature>
<dbReference type="Pfam" id="PF13487">
    <property type="entry name" value="HD_5"/>
    <property type="match status" value="1"/>
</dbReference>
<evidence type="ECO:0000259" key="3">
    <source>
        <dbReference type="PROSITE" id="PS51831"/>
    </source>
</evidence>
<feature type="transmembrane region" description="Helical" evidence="2">
    <location>
        <begin position="189"/>
        <end position="205"/>
    </location>
</feature>
<dbReference type="PROSITE" id="PS51831">
    <property type="entry name" value="HD"/>
    <property type="match status" value="1"/>
</dbReference>
<dbReference type="PATRIC" id="fig|1453497.3.peg.427"/>
<evidence type="ECO:0000256" key="1">
    <source>
        <dbReference type="SAM" id="Coils"/>
    </source>
</evidence>
<dbReference type="STRING" id="1453497.AT15_02145"/>
<dbReference type="NCBIfam" id="TIGR00277">
    <property type="entry name" value="HDIG"/>
    <property type="match status" value="1"/>
</dbReference>
<evidence type="ECO:0000256" key="2">
    <source>
        <dbReference type="SAM" id="Phobius"/>
    </source>
</evidence>
<reference evidence="5 6" key="1">
    <citation type="submission" date="2014-02" db="EMBL/GenBank/DDBJ databases">
        <title>Kosmotoga genome sequencing.</title>
        <authorList>
            <person name="Pollo S.M."/>
            <person name="Charchuk R."/>
            <person name="Nesbo C.L."/>
        </authorList>
    </citation>
    <scope>NUCLEOTIDE SEQUENCE [LARGE SCALE GENOMIC DNA]</scope>
    <source>
        <strain evidence="5 6">S304</strain>
    </source>
</reference>
<organism evidence="5 6">
    <name type="scientific">Kosmotoga arenicorallina S304</name>
    <dbReference type="NCBI Taxonomy" id="1453497"/>
    <lineage>
        <taxon>Bacteria</taxon>
        <taxon>Thermotogati</taxon>
        <taxon>Thermotogota</taxon>
        <taxon>Thermotogae</taxon>
        <taxon>Kosmotogales</taxon>
        <taxon>Kosmotogaceae</taxon>
        <taxon>Kosmotoga</taxon>
    </lineage>
</organism>